<dbReference type="EMBL" id="CM047580">
    <property type="protein sequence ID" value="KAI9922963.1"/>
    <property type="molecule type" value="Genomic_DNA"/>
</dbReference>
<protein>
    <submittedName>
        <fullName evidence="1">Uncharacterized protein</fullName>
    </submittedName>
</protein>
<proteinExistence type="predicted"/>
<sequence>MAKTRLGISGFFERSERNLLILRCTMQLVAKGFTECQALTLQMFAPVARMELLNDSDFVTIPIKTTDSVAEMG</sequence>
<name>A0ACC0WXW8_9STRA</name>
<evidence type="ECO:0000313" key="2">
    <source>
        <dbReference type="Proteomes" id="UP001163321"/>
    </source>
</evidence>
<evidence type="ECO:0000313" key="1">
    <source>
        <dbReference type="EMBL" id="KAI9922963.1"/>
    </source>
</evidence>
<accession>A0ACC0WXW8</accession>
<gene>
    <name evidence="1" type="ORF">PsorP6_002312</name>
</gene>
<organism evidence="1 2">
    <name type="scientific">Peronosclerospora sorghi</name>
    <dbReference type="NCBI Taxonomy" id="230839"/>
    <lineage>
        <taxon>Eukaryota</taxon>
        <taxon>Sar</taxon>
        <taxon>Stramenopiles</taxon>
        <taxon>Oomycota</taxon>
        <taxon>Peronosporomycetes</taxon>
        <taxon>Peronosporales</taxon>
        <taxon>Peronosporaceae</taxon>
        <taxon>Peronosclerospora</taxon>
    </lineage>
</organism>
<reference evidence="1 2" key="1">
    <citation type="journal article" date="2022" name="bioRxiv">
        <title>The genome of the oomycete Peronosclerospora sorghi, a cosmopolitan pathogen of maize and sorghum, is inflated with dispersed pseudogenes.</title>
        <authorList>
            <person name="Fletcher K."/>
            <person name="Martin F."/>
            <person name="Isakeit T."/>
            <person name="Cavanaugh K."/>
            <person name="Magill C."/>
            <person name="Michelmore R."/>
        </authorList>
    </citation>
    <scope>NUCLEOTIDE SEQUENCE [LARGE SCALE GENOMIC DNA]</scope>
    <source>
        <strain evidence="1">P6</strain>
    </source>
</reference>
<dbReference type="Proteomes" id="UP001163321">
    <property type="component" value="Chromosome 1"/>
</dbReference>
<comment type="caution">
    <text evidence="1">The sequence shown here is derived from an EMBL/GenBank/DDBJ whole genome shotgun (WGS) entry which is preliminary data.</text>
</comment>
<keyword evidence="2" id="KW-1185">Reference proteome</keyword>